<gene>
    <name evidence="1" type="ORF">GL50803_0016587</name>
</gene>
<dbReference type="InterPro" id="IPR011009">
    <property type="entry name" value="Kinase-like_dom_sf"/>
</dbReference>
<dbReference type="Gene3D" id="3.30.200.20">
    <property type="entry name" value="Phosphorylase Kinase, domain 1"/>
    <property type="match status" value="1"/>
</dbReference>
<dbReference type="PANTHER" id="PTHR11909">
    <property type="entry name" value="CASEIN KINASE-RELATED"/>
    <property type="match status" value="1"/>
</dbReference>
<dbReference type="SUPFAM" id="SSF56112">
    <property type="entry name" value="Protein kinase-like (PK-like)"/>
    <property type="match status" value="1"/>
</dbReference>
<dbReference type="AlphaFoldDB" id="A8BCN0"/>
<dbReference type="STRING" id="184922.A8BCN0"/>
<dbReference type="GeneID" id="5700853"/>
<protein>
    <submittedName>
        <fullName evidence="1">Kinase</fullName>
    </submittedName>
</protein>
<dbReference type="GO" id="GO:0005524">
    <property type="term" value="F:ATP binding"/>
    <property type="evidence" value="ECO:0007669"/>
    <property type="project" value="UniProtKB-UniRule"/>
</dbReference>
<evidence type="ECO:0000313" key="1">
    <source>
        <dbReference type="EMBL" id="KAE8301342.1"/>
    </source>
</evidence>
<keyword evidence="1" id="KW-0418">Kinase</keyword>
<dbReference type="SMART" id="SM00220">
    <property type="entry name" value="S_TKc"/>
    <property type="match status" value="1"/>
</dbReference>
<name>A8BCN0_GIAIC</name>
<dbReference type="InterPro" id="IPR050235">
    <property type="entry name" value="CK1_Ser-Thr_kinase"/>
</dbReference>
<dbReference type="PROSITE" id="PS50011">
    <property type="entry name" value="PROTEIN_KINASE_DOM"/>
    <property type="match status" value="1"/>
</dbReference>
<keyword evidence="2" id="KW-1185">Reference proteome</keyword>
<dbReference type="GO" id="GO:0006897">
    <property type="term" value="P:endocytosis"/>
    <property type="evidence" value="ECO:0000318"/>
    <property type="project" value="GO_Central"/>
</dbReference>
<keyword evidence="1" id="KW-0808">Transferase</keyword>
<dbReference type="GO" id="GO:0004674">
    <property type="term" value="F:protein serine/threonine kinase activity"/>
    <property type="evidence" value="ECO:0000318"/>
    <property type="project" value="GO_Central"/>
</dbReference>
<comment type="caution">
    <text evidence="1">The sequence shown here is derived from an EMBL/GenBank/DDBJ whole genome shotgun (WGS) entry which is preliminary data.</text>
</comment>
<dbReference type="EMBL" id="AACB03000005">
    <property type="protein sequence ID" value="KAE8301342.1"/>
    <property type="molecule type" value="Genomic_DNA"/>
</dbReference>
<accession>A8BCN0</accession>
<dbReference type="KEGG" id="gla:GL50803_0016587"/>
<dbReference type="PROSITE" id="PS00107">
    <property type="entry name" value="PROTEIN_KINASE_ATP"/>
    <property type="match status" value="1"/>
</dbReference>
<evidence type="ECO:0000313" key="2">
    <source>
        <dbReference type="Proteomes" id="UP000001548"/>
    </source>
</evidence>
<dbReference type="HOGENOM" id="CLU_907444_0_0_1"/>
<organism evidence="1 2">
    <name type="scientific">Giardia intestinalis (strain ATCC 50803 / WB clone C6)</name>
    <name type="common">Giardia lamblia</name>
    <dbReference type="NCBI Taxonomy" id="184922"/>
    <lineage>
        <taxon>Eukaryota</taxon>
        <taxon>Metamonada</taxon>
        <taxon>Diplomonadida</taxon>
        <taxon>Hexamitidae</taxon>
        <taxon>Giardiinae</taxon>
        <taxon>Giardia</taxon>
    </lineage>
</organism>
<dbReference type="GO" id="GO:0005634">
    <property type="term" value="C:nucleus"/>
    <property type="evidence" value="ECO:0000318"/>
    <property type="project" value="GO_Central"/>
</dbReference>
<reference evidence="1 2" key="1">
    <citation type="journal article" date="2007" name="Science">
        <title>Genomic minimalism in the early diverging intestinal parasite Giardia lamblia.</title>
        <authorList>
            <person name="Morrison H.G."/>
            <person name="McArthur A.G."/>
            <person name="Gillin F.D."/>
            <person name="Aley S.B."/>
            <person name="Adam R.D."/>
            <person name="Olsen G.J."/>
            <person name="Best A.A."/>
            <person name="Cande W.Z."/>
            <person name="Chen F."/>
            <person name="Cipriano M.J."/>
            <person name="Davids B.J."/>
            <person name="Dawson S.C."/>
            <person name="Elmendorf H.G."/>
            <person name="Hehl A.B."/>
            <person name="Holder M.E."/>
            <person name="Huse S.M."/>
            <person name="Kim U.U."/>
            <person name="Lasek-Nesselquist E."/>
            <person name="Manning G."/>
            <person name="Nigam A."/>
            <person name="Nixon J.E."/>
            <person name="Palm D."/>
            <person name="Passamaneck N.E."/>
            <person name="Prabhu A."/>
            <person name="Reich C.I."/>
            <person name="Reiner D.S."/>
            <person name="Samuelson J."/>
            <person name="Svard S.G."/>
            <person name="Sogin M.L."/>
        </authorList>
    </citation>
    <scope>NUCLEOTIDE SEQUENCE [LARGE SCALE GENOMIC DNA]</scope>
    <source>
        <strain evidence="1 2">WB C6</strain>
    </source>
</reference>
<dbReference type="Gene3D" id="1.10.510.10">
    <property type="entry name" value="Transferase(Phosphotransferase) domain 1"/>
    <property type="match status" value="1"/>
</dbReference>
<dbReference type="InterPro" id="IPR017441">
    <property type="entry name" value="Protein_kinase_ATP_BS"/>
</dbReference>
<dbReference type="RefSeq" id="XP_001707944.1">
    <property type="nucleotide sequence ID" value="XM_001707892.1"/>
</dbReference>
<proteinExistence type="predicted"/>
<dbReference type="Pfam" id="PF00069">
    <property type="entry name" value="Pkinase"/>
    <property type="match status" value="1"/>
</dbReference>
<dbReference type="Proteomes" id="UP000001548">
    <property type="component" value="Unassembled WGS sequence"/>
</dbReference>
<dbReference type="VEuPathDB" id="GiardiaDB:GL50803_16587"/>
<dbReference type="GO" id="GO:0007165">
    <property type="term" value="P:signal transduction"/>
    <property type="evidence" value="ECO:0000318"/>
    <property type="project" value="GO_Central"/>
</dbReference>
<dbReference type="InterPro" id="IPR000719">
    <property type="entry name" value="Prot_kinase_dom"/>
</dbReference>
<sequence>MIGQTVGSYEVSEFLGYGNTGTVYKAQSTCSEAECSPSFVALKIASKTQRDHECTGNPFAKEFDLLAAMHAANPACFVRPLGCGTTENVHFLATELMDETLDRWGERLRPMLVSGLTDKVAVTILSKLRSTIDALATAHALGYSIRDISPRNFLVKDDVAKAIDLSSAIFITCDTVHPDTRVTPRYASSNVVVGGKAQYSDDYEALCYLWLDILTDRLAWRKCKKPSLIREIKLACLDAFTEYYGNLPPLFTSMLRLARNDEEQHDSKDYHKRLVDLVDELQPSDLACIVLDFKDNSSAFVAYDGVF</sequence>
<dbReference type="GO" id="GO:0005737">
    <property type="term" value="C:cytoplasm"/>
    <property type="evidence" value="ECO:0000318"/>
    <property type="project" value="GO_Central"/>
</dbReference>